<feature type="transmembrane region" description="Helical" evidence="1">
    <location>
        <begin position="6"/>
        <end position="25"/>
    </location>
</feature>
<organism evidence="2 3">
    <name type="scientific">Nocardia fluminea</name>
    <dbReference type="NCBI Taxonomy" id="134984"/>
    <lineage>
        <taxon>Bacteria</taxon>
        <taxon>Bacillati</taxon>
        <taxon>Actinomycetota</taxon>
        <taxon>Actinomycetes</taxon>
        <taxon>Mycobacteriales</taxon>
        <taxon>Nocardiaceae</taxon>
        <taxon>Nocardia</taxon>
    </lineage>
</organism>
<dbReference type="Proteomes" id="UP000233766">
    <property type="component" value="Unassembled WGS sequence"/>
</dbReference>
<protein>
    <submittedName>
        <fullName evidence="2">Uncharacterized protein</fullName>
    </submittedName>
</protein>
<evidence type="ECO:0000256" key="1">
    <source>
        <dbReference type="SAM" id="Phobius"/>
    </source>
</evidence>
<evidence type="ECO:0000313" key="2">
    <source>
        <dbReference type="EMBL" id="PKV79772.1"/>
    </source>
</evidence>
<reference evidence="2 3" key="1">
    <citation type="submission" date="2017-12" db="EMBL/GenBank/DDBJ databases">
        <title>Sequencing the genomes of 1000 Actinobacteria strains.</title>
        <authorList>
            <person name="Klenk H.-P."/>
        </authorList>
    </citation>
    <scope>NUCLEOTIDE SEQUENCE [LARGE SCALE GENOMIC DNA]</scope>
    <source>
        <strain evidence="2 3">DSM 44489</strain>
    </source>
</reference>
<gene>
    <name evidence="2" type="ORF">ATK86_4185</name>
</gene>
<evidence type="ECO:0000313" key="3">
    <source>
        <dbReference type="Proteomes" id="UP000233766"/>
    </source>
</evidence>
<feature type="transmembrane region" description="Helical" evidence="1">
    <location>
        <begin position="70"/>
        <end position="93"/>
    </location>
</feature>
<dbReference type="EMBL" id="PJMW01000002">
    <property type="protein sequence ID" value="PKV79772.1"/>
    <property type="molecule type" value="Genomic_DNA"/>
</dbReference>
<proteinExistence type="predicted"/>
<keyword evidence="3" id="KW-1185">Reference proteome</keyword>
<dbReference type="AlphaFoldDB" id="A0A2N3VDR1"/>
<sequence length="105" mass="10916">MQVTDPAVHLFGMSTVIAASAGYSAQTRMARAWRRRPYAPLLGRLAVAIFWGCGSVAGLTVLGIPTAITVPIALTVLTVVTVVLAAAFAGGLIRPTRRPGLSART</sequence>
<keyword evidence="1" id="KW-0472">Membrane</keyword>
<accession>A0A2N3VDR1</accession>
<keyword evidence="1" id="KW-1133">Transmembrane helix</keyword>
<comment type="caution">
    <text evidence="2">The sequence shown here is derived from an EMBL/GenBank/DDBJ whole genome shotgun (WGS) entry which is preliminary data.</text>
</comment>
<name>A0A2N3VDR1_9NOCA</name>
<feature type="transmembrane region" description="Helical" evidence="1">
    <location>
        <begin position="45"/>
        <end position="64"/>
    </location>
</feature>
<keyword evidence="1" id="KW-0812">Transmembrane</keyword>